<keyword evidence="4" id="KW-0804">Transcription</keyword>
<dbReference type="Gene3D" id="1.10.10.10">
    <property type="entry name" value="Winged helix-like DNA-binding domain superfamily/Winged helix DNA-binding domain"/>
    <property type="match status" value="1"/>
</dbReference>
<evidence type="ECO:0000313" key="6">
    <source>
        <dbReference type="EMBL" id="MFC0081674.1"/>
    </source>
</evidence>
<sequence length="310" mass="32949">MHQGVADLGALELLVAVADLGSLGRAARRYQLTQPAVSMRMTTLEQRLGVRLLVRDPSGTRLTPEGQQVVAAARELLASAERLGALADRLRAEATRHLRVAASFTVAEHLLPLWAQALRQGSPESMLSLDVLNSSRVLTEVVAGHVDLGFVEGTDRHLPQLASRPVASDRLVVVVAPSHPWARRRVPVSGPELAEAPLVVREPGSGTREVLDEALRPYGGVRPRMELGSSSAVVAATRRGEGPGVLSALAVADELAAGDLVEVPVDPAVDLTRRIRAVWLRSTGLAPLARRLLALAAPKDDSGRVQAIHG</sequence>
<dbReference type="SUPFAM" id="SSF53850">
    <property type="entry name" value="Periplasmic binding protein-like II"/>
    <property type="match status" value="1"/>
</dbReference>
<reference evidence="6 7" key="1">
    <citation type="submission" date="2024-09" db="EMBL/GenBank/DDBJ databases">
        <authorList>
            <person name="Sun Q."/>
            <person name="Mori K."/>
        </authorList>
    </citation>
    <scope>NUCLEOTIDE SEQUENCE [LARGE SCALE GENOMIC DNA]</scope>
    <source>
        <strain evidence="6 7">JCM 15389</strain>
    </source>
</reference>
<dbReference type="InterPro" id="IPR005119">
    <property type="entry name" value="LysR_subst-bd"/>
</dbReference>
<dbReference type="Gene3D" id="3.40.190.290">
    <property type="match status" value="1"/>
</dbReference>
<dbReference type="EMBL" id="JBHLYQ010000042">
    <property type="protein sequence ID" value="MFC0081674.1"/>
    <property type="molecule type" value="Genomic_DNA"/>
</dbReference>
<protein>
    <submittedName>
        <fullName evidence="6">LysR family transcriptional regulator</fullName>
    </submittedName>
</protein>
<keyword evidence="2" id="KW-0805">Transcription regulation</keyword>
<dbReference type="InterPro" id="IPR036388">
    <property type="entry name" value="WH-like_DNA-bd_sf"/>
</dbReference>
<evidence type="ECO:0000256" key="2">
    <source>
        <dbReference type="ARBA" id="ARBA00023015"/>
    </source>
</evidence>
<dbReference type="RefSeq" id="WP_377788954.1">
    <property type="nucleotide sequence ID" value="NZ_JBHLYQ010000042.1"/>
</dbReference>
<dbReference type="Pfam" id="PF00126">
    <property type="entry name" value="HTH_1"/>
    <property type="match status" value="1"/>
</dbReference>
<evidence type="ECO:0000256" key="1">
    <source>
        <dbReference type="ARBA" id="ARBA00009437"/>
    </source>
</evidence>
<proteinExistence type="inferred from homology"/>
<comment type="caution">
    <text evidence="6">The sequence shown here is derived from an EMBL/GenBank/DDBJ whole genome shotgun (WGS) entry which is preliminary data.</text>
</comment>
<evidence type="ECO:0000256" key="3">
    <source>
        <dbReference type="ARBA" id="ARBA00023125"/>
    </source>
</evidence>
<evidence type="ECO:0000313" key="7">
    <source>
        <dbReference type="Proteomes" id="UP001589788"/>
    </source>
</evidence>
<comment type="similarity">
    <text evidence="1">Belongs to the LysR transcriptional regulatory family.</text>
</comment>
<dbReference type="PRINTS" id="PR00039">
    <property type="entry name" value="HTHLYSR"/>
</dbReference>
<gene>
    <name evidence="6" type="ORF">ACFFRE_05885</name>
</gene>
<evidence type="ECO:0000259" key="5">
    <source>
        <dbReference type="PROSITE" id="PS50931"/>
    </source>
</evidence>
<dbReference type="SUPFAM" id="SSF46785">
    <property type="entry name" value="Winged helix' DNA-binding domain"/>
    <property type="match status" value="1"/>
</dbReference>
<dbReference type="PANTHER" id="PTHR30126">
    <property type="entry name" value="HTH-TYPE TRANSCRIPTIONAL REGULATOR"/>
    <property type="match status" value="1"/>
</dbReference>
<dbReference type="PANTHER" id="PTHR30126:SF39">
    <property type="entry name" value="HTH-TYPE TRANSCRIPTIONAL REGULATOR CYSL"/>
    <property type="match status" value="1"/>
</dbReference>
<accession>A0ABV6C5T2</accession>
<dbReference type="Proteomes" id="UP001589788">
    <property type="component" value="Unassembled WGS sequence"/>
</dbReference>
<keyword evidence="3" id="KW-0238">DNA-binding</keyword>
<dbReference type="Pfam" id="PF03466">
    <property type="entry name" value="LysR_substrate"/>
    <property type="match status" value="1"/>
</dbReference>
<name>A0ABV6C5T2_9ACTN</name>
<dbReference type="InterPro" id="IPR036390">
    <property type="entry name" value="WH_DNA-bd_sf"/>
</dbReference>
<dbReference type="InterPro" id="IPR000847">
    <property type="entry name" value="LysR_HTH_N"/>
</dbReference>
<keyword evidence="7" id="KW-1185">Reference proteome</keyword>
<evidence type="ECO:0000256" key="4">
    <source>
        <dbReference type="ARBA" id="ARBA00023163"/>
    </source>
</evidence>
<dbReference type="PROSITE" id="PS50931">
    <property type="entry name" value="HTH_LYSR"/>
    <property type="match status" value="1"/>
</dbReference>
<organism evidence="6 7">
    <name type="scientific">Aciditerrimonas ferrireducens</name>
    <dbReference type="NCBI Taxonomy" id="667306"/>
    <lineage>
        <taxon>Bacteria</taxon>
        <taxon>Bacillati</taxon>
        <taxon>Actinomycetota</taxon>
        <taxon>Acidimicrobiia</taxon>
        <taxon>Acidimicrobiales</taxon>
        <taxon>Acidimicrobiaceae</taxon>
        <taxon>Aciditerrimonas</taxon>
    </lineage>
</organism>
<feature type="domain" description="HTH lysR-type" evidence="5">
    <location>
        <begin position="7"/>
        <end position="63"/>
    </location>
</feature>